<gene>
    <name evidence="1" type="ORF">DFH07DRAFT_777595</name>
</gene>
<sequence length="538" mass="61351">MGDLNLLSETTHFNIVQLRAVRRKKTGLLIRYEPQIIGMRRTYRASVFGSKHIVTAVVYESGQSDQWRETVRKASGLRHPNIFQLFGTTSSEHGIAALIYHDDFVAVTEARNKIRKFPLASCYLEYSMQKELAVRFVICPSLFTQYMSVRMPAFTGCVLLANFLSPMNTLPGYVNKPADYVSMFHPLLKIAPNLSMLCIANMDDHLLAQSFELADIHIILGHLPRWESMLLTGQGHVSVGSVLVFETRTDCAQLENVFELARLPGCKINVFPWDEWPADFNANSMSNGWTRFELPDRAYGVYHTKSSIKILQTAWEQATYAWLSQANHIFSVLHENPCPILIKDIKFSLSIWYPEDEYTLDGTFMAGTFPEQMYLFVSPLYVRQVPPPNEAFYWSLDPLGVERLTEDQAETFRVPNISFAARLWGCSWTEDHYEALQHFYLDKGYNPASLDAVNQLGCPLFEVHREQVVVSSQGDYMTIGSLLADTLCIKEICRRQPKGTDKFCLHIRLEMKSGACYVLPQAEVWKHPVNITKASSRP</sequence>
<dbReference type="AlphaFoldDB" id="A0AAD7IGK5"/>
<evidence type="ECO:0000313" key="1">
    <source>
        <dbReference type="EMBL" id="KAJ7742649.1"/>
    </source>
</evidence>
<reference evidence="1" key="1">
    <citation type="submission" date="2023-03" db="EMBL/GenBank/DDBJ databases">
        <title>Massive genome expansion in bonnet fungi (Mycena s.s.) driven by repeated elements and novel gene families across ecological guilds.</title>
        <authorList>
            <consortium name="Lawrence Berkeley National Laboratory"/>
            <person name="Harder C.B."/>
            <person name="Miyauchi S."/>
            <person name="Viragh M."/>
            <person name="Kuo A."/>
            <person name="Thoen E."/>
            <person name="Andreopoulos B."/>
            <person name="Lu D."/>
            <person name="Skrede I."/>
            <person name="Drula E."/>
            <person name="Henrissat B."/>
            <person name="Morin E."/>
            <person name="Kohler A."/>
            <person name="Barry K."/>
            <person name="LaButti K."/>
            <person name="Morin E."/>
            <person name="Salamov A."/>
            <person name="Lipzen A."/>
            <person name="Mereny Z."/>
            <person name="Hegedus B."/>
            <person name="Baldrian P."/>
            <person name="Stursova M."/>
            <person name="Weitz H."/>
            <person name="Taylor A."/>
            <person name="Grigoriev I.V."/>
            <person name="Nagy L.G."/>
            <person name="Martin F."/>
            <person name="Kauserud H."/>
        </authorList>
    </citation>
    <scope>NUCLEOTIDE SEQUENCE</scope>
    <source>
        <strain evidence="1">CBHHK188m</strain>
    </source>
</reference>
<keyword evidence="2" id="KW-1185">Reference proteome</keyword>
<proteinExistence type="predicted"/>
<evidence type="ECO:0000313" key="2">
    <source>
        <dbReference type="Proteomes" id="UP001215280"/>
    </source>
</evidence>
<dbReference type="Proteomes" id="UP001215280">
    <property type="component" value="Unassembled WGS sequence"/>
</dbReference>
<protein>
    <submittedName>
        <fullName evidence="1">Uncharacterized protein</fullName>
    </submittedName>
</protein>
<name>A0AAD7IGK5_9AGAR</name>
<organism evidence="1 2">
    <name type="scientific">Mycena maculata</name>
    <dbReference type="NCBI Taxonomy" id="230809"/>
    <lineage>
        <taxon>Eukaryota</taxon>
        <taxon>Fungi</taxon>
        <taxon>Dikarya</taxon>
        <taxon>Basidiomycota</taxon>
        <taxon>Agaricomycotina</taxon>
        <taxon>Agaricomycetes</taxon>
        <taxon>Agaricomycetidae</taxon>
        <taxon>Agaricales</taxon>
        <taxon>Marasmiineae</taxon>
        <taxon>Mycenaceae</taxon>
        <taxon>Mycena</taxon>
    </lineage>
</organism>
<comment type="caution">
    <text evidence="1">The sequence shown here is derived from an EMBL/GenBank/DDBJ whole genome shotgun (WGS) entry which is preliminary data.</text>
</comment>
<dbReference type="EMBL" id="JARJLG010000116">
    <property type="protein sequence ID" value="KAJ7742649.1"/>
    <property type="molecule type" value="Genomic_DNA"/>
</dbReference>
<accession>A0AAD7IGK5</accession>